<evidence type="ECO:0000256" key="4">
    <source>
        <dbReference type="ARBA" id="ARBA00022723"/>
    </source>
</evidence>
<dbReference type="InterPro" id="IPR001199">
    <property type="entry name" value="Cyt_B5-like_heme/steroid-bd"/>
</dbReference>
<keyword evidence="7" id="KW-0966">Cell projection</keyword>
<keyword evidence="4" id="KW-0479">Metal-binding</keyword>
<dbReference type="GO" id="GO:0005930">
    <property type="term" value="C:axoneme"/>
    <property type="evidence" value="ECO:0007669"/>
    <property type="project" value="UniProtKB-SubCell"/>
</dbReference>
<dbReference type="InterPro" id="IPR036400">
    <property type="entry name" value="Cyt_B5-like_heme/steroid_sf"/>
</dbReference>
<comment type="caution">
    <text evidence="12">The sequence shown here is derived from an EMBL/GenBank/DDBJ whole genome shotgun (WGS) entry which is preliminary data.</text>
</comment>
<evidence type="ECO:0000256" key="6">
    <source>
        <dbReference type="ARBA" id="ARBA00023212"/>
    </source>
</evidence>
<comment type="subcellular location">
    <subcellularLocation>
        <location evidence="1">Cytoplasm</location>
        <location evidence="1">Cytoskeleton</location>
        <location evidence="1">Cilium axoneme</location>
    </subcellularLocation>
</comment>
<dbReference type="EMBL" id="JANIIK010000118">
    <property type="protein sequence ID" value="KAJ3585175.1"/>
    <property type="molecule type" value="Genomic_DNA"/>
</dbReference>
<accession>A0A9Q0I4P6</accession>
<protein>
    <recommendedName>
        <fullName evidence="9">Cytochrome b5 domain-containing protein 1</fullName>
    </recommendedName>
</protein>
<dbReference type="PANTHER" id="PTHR21281:SF0">
    <property type="entry name" value="CYTOCHROME B5 DOMAIN-CONTAINING PROTEIN 1"/>
    <property type="match status" value="1"/>
</dbReference>
<evidence type="ECO:0000313" key="13">
    <source>
        <dbReference type="Proteomes" id="UP001148018"/>
    </source>
</evidence>
<comment type="similarity">
    <text evidence="8">Belongs to the cytochrome b5 family.</text>
</comment>
<sequence>MSRSRYFTPGEVSVHNSAADLWVSFLGKVCNLTLLVEEHMGDILLMPIVECAGKDISHWFDPQTKDVLTHVDPVTNCVRYFTPRGRFVHVPPPGPRSDWDTDVGRPWWRNRDYEVGLLTAKVRWLRVVNTLTSQEQLLEVCSEETLEEVARRYSRYNTHTAGYTWKHGGGLLAMDRTLPENGLPDQDPELDLCRLDRDLFTPALTLHFNDDLTEL</sequence>
<keyword evidence="3" id="KW-0349">Heme</keyword>
<dbReference type="SMART" id="SM01117">
    <property type="entry name" value="Cyt-b5"/>
    <property type="match status" value="1"/>
</dbReference>
<keyword evidence="13" id="KW-1185">Reference proteome</keyword>
<keyword evidence="2" id="KW-0963">Cytoplasm</keyword>
<proteinExistence type="inferred from homology"/>
<organism evidence="12 13">
    <name type="scientific">Muraenolepis orangiensis</name>
    <name type="common">Patagonian moray cod</name>
    <dbReference type="NCBI Taxonomy" id="630683"/>
    <lineage>
        <taxon>Eukaryota</taxon>
        <taxon>Metazoa</taxon>
        <taxon>Chordata</taxon>
        <taxon>Craniata</taxon>
        <taxon>Vertebrata</taxon>
        <taxon>Euteleostomi</taxon>
        <taxon>Actinopterygii</taxon>
        <taxon>Neopterygii</taxon>
        <taxon>Teleostei</taxon>
        <taxon>Neoteleostei</taxon>
        <taxon>Acanthomorphata</taxon>
        <taxon>Zeiogadaria</taxon>
        <taxon>Gadariae</taxon>
        <taxon>Gadiformes</taxon>
        <taxon>Muraenolepidoidei</taxon>
        <taxon>Muraenolepididae</taxon>
        <taxon>Muraenolepis</taxon>
    </lineage>
</organism>
<evidence type="ECO:0000256" key="2">
    <source>
        <dbReference type="ARBA" id="ARBA00022490"/>
    </source>
</evidence>
<evidence type="ECO:0000256" key="9">
    <source>
        <dbReference type="ARBA" id="ARBA00040649"/>
    </source>
</evidence>
<dbReference type="GO" id="GO:0046872">
    <property type="term" value="F:metal ion binding"/>
    <property type="evidence" value="ECO:0007669"/>
    <property type="project" value="UniProtKB-KW"/>
</dbReference>
<dbReference type="SUPFAM" id="SSF55856">
    <property type="entry name" value="Cytochrome b5-like heme/steroid binding domain"/>
    <property type="match status" value="1"/>
</dbReference>
<dbReference type="Proteomes" id="UP001148018">
    <property type="component" value="Unassembled WGS sequence"/>
</dbReference>
<evidence type="ECO:0000256" key="7">
    <source>
        <dbReference type="ARBA" id="ARBA00023273"/>
    </source>
</evidence>
<gene>
    <name evidence="12" type="ORF">NHX12_013896</name>
</gene>
<reference evidence="12" key="1">
    <citation type="submission" date="2022-07" db="EMBL/GenBank/DDBJ databases">
        <title>Chromosome-level genome of Muraenolepis orangiensis.</title>
        <authorList>
            <person name="Kim J."/>
        </authorList>
    </citation>
    <scope>NUCLEOTIDE SEQUENCE</scope>
    <source>
        <strain evidence="12">KU_S4_2022</strain>
        <tissue evidence="12">Muscle</tissue>
    </source>
</reference>
<evidence type="ECO:0000313" key="12">
    <source>
        <dbReference type="EMBL" id="KAJ3585175.1"/>
    </source>
</evidence>
<dbReference type="Pfam" id="PF00173">
    <property type="entry name" value="Cyt-b5"/>
    <property type="match status" value="1"/>
</dbReference>
<evidence type="ECO:0000256" key="1">
    <source>
        <dbReference type="ARBA" id="ARBA00004430"/>
    </source>
</evidence>
<name>A0A9Q0I4P6_9TELE</name>
<comment type="function">
    <text evidence="10">Radial spoke stalk protein that binds heme under oxidizing conditions. Required for the coordinated beating of multiple cilia maybe by functioning in a redox signaling pathway.</text>
</comment>
<dbReference type="GO" id="GO:0003341">
    <property type="term" value="P:cilium movement"/>
    <property type="evidence" value="ECO:0007669"/>
    <property type="project" value="TreeGrafter"/>
</dbReference>
<evidence type="ECO:0000259" key="11">
    <source>
        <dbReference type="PROSITE" id="PS50255"/>
    </source>
</evidence>
<dbReference type="PANTHER" id="PTHR21281">
    <property type="entry name" value="CYTOCHROME B5 DOMAIN-CONTAINING PROTEIN 1"/>
    <property type="match status" value="1"/>
</dbReference>
<evidence type="ECO:0000256" key="8">
    <source>
        <dbReference type="ARBA" id="ARBA00038168"/>
    </source>
</evidence>
<dbReference type="InterPro" id="IPR052320">
    <property type="entry name" value="Cytochrome_b5_domain"/>
</dbReference>
<dbReference type="PROSITE" id="PS50255">
    <property type="entry name" value="CYTOCHROME_B5_2"/>
    <property type="match status" value="1"/>
</dbReference>
<dbReference type="Gene3D" id="3.10.120.10">
    <property type="entry name" value="Cytochrome b5-like heme/steroid binding domain"/>
    <property type="match status" value="1"/>
</dbReference>
<evidence type="ECO:0000256" key="10">
    <source>
        <dbReference type="ARBA" id="ARBA00046139"/>
    </source>
</evidence>
<feature type="domain" description="Cytochrome b5 heme-binding" evidence="11">
    <location>
        <begin position="4"/>
        <end position="70"/>
    </location>
</feature>
<keyword evidence="6" id="KW-0206">Cytoskeleton</keyword>
<evidence type="ECO:0000256" key="3">
    <source>
        <dbReference type="ARBA" id="ARBA00022617"/>
    </source>
</evidence>
<evidence type="ECO:0000256" key="5">
    <source>
        <dbReference type="ARBA" id="ARBA00023004"/>
    </source>
</evidence>
<dbReference type="OrthoDB" id="260091at2759"/>
<keyword evidence="5" id="KW-0408">Iron</keyword>
<dbReference type="AlphaFoldDB" id="A0A9Q0I4P6"/>